<feature type="region of interest" description="Disordered" evidence="4">
    <location>
        <begin position="361"/>
        <end position="385"/>
    </location>
</feature>
<feature type="compositionally biased region" description="Basic and acidic residues" evidence="4">
    <location>
        <begin position="438"/>
        <end position="452"/>
    </location>
</feature>
<keyword evidence="6" id="KW-1185">Reference proteome</keyword>
<name>A0ABM1SQE2_LIMPO</name>
<dbReference type="PROSITE" id="PS50089">
    <property type="entry name" value="ZF_RING_2"/>
    <property type="match status" value="1"/>
</dbReference>
<gene>
    <name evidence="7" type="primary">LOC111086613</name>
</gene>
<keyword evidence="1 3" id="KW-0863">Zinc-finger</keyword>
<feature type="region of interest" description="Disordered" evidence="4">
    <location>
        <begin position="62"/>
        <end position="83"/>
    </location>
</feature>
<feature type="region of interest" description="Disordered" evidence="4">
    <location>
        <begin position="202"/>
        <end position="223"/>
    </location>
</feature>
<dbReference type="CDD" id="cd16472">
    <property type="entry name" value="RING-H2_RNF38-like"/>
    <property type="match status" value="1"/>
</dbReference>
<evidence type="ECO:0000313" key="7">
    <source>
        <dbReference type="RefSeq" id="XP_022245848.1"/>
    </source>
</evidence>
<dbReference type="InterPro" id="IPR001841">
    <property type="entry name" value="Znf_RING"/>
</dbReference>
<evidence type="ECO:0000259" key="5">
    <source>
        <dbReference type="PROSITE" id="PS50089"/>
    </source>
</evidence>
<dbReference type="Pfam" id="PF13639">
    <property type="entry name" value="zf-RING_2"/>
    <property type="match status" value="1"/>
</dbReference>
<organism evidence="6 7">
    <name type="scientific">Limulus polyphemus</name>
    <name type="common">Atlantic horseshoe crab</name>
    <dbReference type="NCBI Taxonomy" id="6850"/>
    <lineage>
        <taxon>Eukaryota</taxon>
        <taxon>Metazoa</taxon>
        <taxon>Ecdysozoa</taxon>
        <taxon>Arthropoda</taxon>
        <taxon>Chelicerata</taxon>
        <taxon>Merostomata</taxon>
        <taxon>Xiphosura</taxon>
        <taxon>Limulidae</taxon>
        <taxon>Limulus</taxon>
    </lineage>
</organism>
<evidence type="ECO:0000256" key="4">
    <source>
        <dbReference type="SAM" id="MobiDB-lite"/>
    </source>
</evidence>
<reference evidence="7" key="1">
    <citation type="submission" date="2025-08" db="UniProtKB">
        <authorList>
            <consortium name="RefSeq"/>
        </authorList>
    </citation>
    <scope>IDENTIFICATION</scope>
    <source>
        <tissue evidence="7">Muscle</tissue>
    </source>
</reference>
<dbReference type="InterPro" id="IPR013083">
    <property type="entry name" value="Znf_RING/FYVE/PHD"/>
</dbReference>
<dbReference type="SUPFAM" id="SSF57850">
    <property type="entry name" value="RING/U-box"/>
    <property type="match status" value="1"/>
</dbReference>
<protein>
    <submittedName>
        <fullName evidence="7">Uncharacterized protein LOC111086613</fullName>
    </submittedName>
</protein>
<feature type="compositionally biased region" description="Acidic residues" evidence="4">
    <location>
        <begin position="264"/>
        <end position="275"/>
    </location>
</feature>
<feature type="compositionally biased region" description="Low complexity" evidence="4">
    <location>
        <begin position="364"/>
        <end position="379"/>
    </location>
</feature>
<keyword evidence="1 3" id="KW-0479">Metal-binding</keyword>
<feature type="region of interest" description="Disordered" evidence="4">
    <location>
        <begin position="419"/>
        <end position="479"/>
    </location>
</feature>
<feature type="compositionally biased region" description="Low complexity" evidence="4">
    <location>
        <begin position="28"/>
        <end position="42"/>
    </location>
</feature>
<keyword evidence="2" id="KW-0862">Zinc</keyword>
<dbReference type="PANTHER" id="PTHR46171:SF3">
    <property type="entry name" value="GH10160P"/>
    <property type="match status" value="1"/>
</dbReference>
<accession>A0ABM1SQE2</accession>
<feature type="compositionally biased region" description="Basic residues" evidence="4">
    <location>
        <begin position="470"/>
        <end position="479"/>
    </location>
</feature>
<feature type="region of interest" description="Disordered" evidence="4">
    <location>
        <begin position="254"/>
        <end position="297"/>
    </location>
</feature>
<feature type="compositionally biased region" description="Low complexity" evidence="4">
    <location>
        <begin position="456"/>
        <end position="467"/>
    </location>
</feature>
<dbReference type="PANTHER" id="PTHR46171">
    <property type="entry name" value="GH10160P"/>
    <property type="match status" value="1"/>
</dbReference>
<dbReference type="Proteomes" id="UP000694941">
    <property type="component" value="Unplaced"/>
</dbReference>
<feature type="compositionally biased region" description="Polar residues" evidence="4">
    <location>
        <begin position="213"/>
        <end position="223"/>
    </location>
</feature>
<evidence type="ECO:0000256" key="3">
    <source>
        <dbReference type="PROSITE-ProRule" id="PRU00175"/>
    </source>
</evidence>
<evidence type="ECO:0000313" key="6">
    <source>
        <dbReference type="Proteomes" id="UP000694941"/>
    </source>
</evidence>
<feature type="domain" description="RING-type" evidence="5">
    <location>
        <begin position="610"/>
        <end position="651"/>
    </location>
</feature>
<evidence type="ECO:0000256" key="2">
    <source>
        <dbReference type="ARBA" id="ARBA00022833"/>
    </source>
</evidence>
<dbReference type="Gene3D" id="3.30.40.10">
    <property type="entry name" value="Zinc/RING finger domain, C3HC4 (zinc finger)"/>
    <property type="match status" value="1"/>
</dbReference>
<evidence type="ECO:0000256" key="1">
    <source>
        <dbReference type="ARBA" id="ARBA00022771"/>
    </source>
</evidence>
<feature type="region of interest" description="Disordered" evidence="4">
    <location>
        <begin position="1"/>
        <end position="43"/>
    </location>
</feature>
<dbReference type="RefSeq" id="XP_022245848.1">
    <property type="nucleotide sequence ID" value="XM_022390140.1"/>
</dbReference>
<dbReference type="SMART" id="SM00184">
    <property type="entry name" value="RING"/>
    <property type="match status" value="1"/>
</dbReference>
<sequence length="658" mass="74065">MSPFMKHQNGKKNYDNNDSDEMLFNVPSSLENTSSLSSQQQSICRLPSIKQEYRENKEHTWITQNLDSQTNHEDTGESTSSGLLFCDTSQNIESQDRNNMTGVEETPRPWISTNSLRRNFQVTPSVREREQRVLPPNHSARPSRKFQKFSAVPGQQYFPNNVRQREETFNFCRANENASNNSNGVSIPVKQPRRLHSFSRLQYGNNRSRETLNRSQSSRLTGQRATFNVHQEMSVDESQPGSSTSVHQQIPEMSQLTSLNPDLCDAESESEEEEFFTPVSSNSQSESEGRGDVSDQMNISVVVQVSPVETARVSVQSGTDGNVQTEDQSSDEDIIVISNDSPSFDGRNFSANLRVGYDWRSVDSDTTSTPSNSDITPPSEDQEQEVFVVSPDPVAQVSQMEEDEHLARMLQAQFDAEQGADVAGGGDGDTSDSLSIVDSDHERGRPMWDHGDMLATTSTSSEGSISSLPHPRRGSTRRRFFTRSTHEAIRGRARRSSRSSIRVSRGHNNRWISPRRVADRFHHHHFPVFHTEMIMGLRSGLNEGNDYEELWNLTEAIGEATTRGLSRAEINRLPTRTFSQTTISGSDSISAGCSSISRLRDSSLNHEKECRVCLSSYETGEVLRILPCFHEYHASCIDKWLKSNRSCPTCRVEVLFEQ</sequence>
<proteinExistence type="predicted"/>
<dbReference type="GeneID" id="111086613"/>